<comment type="caution">
    <text evidence="2">The sequence shown here is derived from an EMBL/GenBank/DDBJ whole genome shotgun (WGS) entry which is preliminary data.</text>
</comment>
<dbReference type="Gene3D" id="3.40.50.1820">
    <property type="entry name" value="alpha/beta hydrolase"/>
    <property type="match status" value="1"/>
</dbReference>
<reference evidence="2 3" key="1">
    <citation type="submission" date="2018-12" db="EMBL/GenBank/DDBJ databases">
        <title>Corynebacterium sanguinis sp. nov., a clinically-associated and environmental corynebacterium.</title>
        <authorList>
            <person name="Gonzales-Siles L."/>
            <person name="Jaen-Luchoro D."/>
            <person name="Cardew S."/>
            <person name="Inganas E."/>
            <person name="Ohlen M."/>
            <person name="Jensie-Markopolous S."/>
            <person name="Pinyeiro-Iglesias B."/>
            <person name="Molin K."/>
            <person name="Skovbjerg S."/>
            <person name="Svensson-Stadler L."/>
            <person name="Funke G."/>
            <person name="Moore E.R.B."/>
        </authorList>
    </citation>
    <scope>NUCLEOTIDE SEQUENCE [LARGE SCALE GENOMIC DNA]</scope>
    <source>
        <strain evidence="2 3">58734</strain>
    </source>
</reference>
<gene>
    <name evidence="2" type="ORF">EKI59_05430</name>
</gene>
<feature type="domain" description="AB hydrolase-1" evidence="1">
    <location>
        <begin position="26"/>
        <end position="138"/>
    </location>
</feature>
<dbReference type="Pfam" id="PF12697">
    <property type="entry name" value="Abhydrolase_6"/>
    <property type="match status" value="1"/>
</dbReference>
<dbReference type="AlphaFoldDB" id="A0A6C1U142"/>
<dbReference type="OrthoDB" id="4410380at2"/>
<dbReference type="RefSeq" id="WP_144773032.1">
    <property type="nucleotide sequence ID" value="NZ_RXIR01000009.1"/>
</dbReference>
<name>A0A6C1U142_9CORY</name>
<dbReference type="Proteomes" id="UP000336646">
    <property type="component" value="Unassembled WGS sequence"/>
</dbReference>
<accession>A0A6C1U142</accession>
<dbReference type="GO" id="GO:0016787">
    <property type="term" value="F:hydrolase activity"/>
    <property type="evidence" value="ECO:0007669"/>
    <property type="project" value="UniProtKB-KW"/>
</dbReference>
<dbReference type="InterPro" id="IPR029058">
    <property type="entry name" value="AB_hydrolase_fold"/>
</dbReference>
<dbReference type="SUPFAM" id="SSF53474">
    <property type="entry name" value="alpha/beta-Hydrolases"/>
    <property type="match status" value="1"/>
</dbReference>
<evidence type="ECO:0000259" key="1">
    <source>
        <dbReference type="Pfam" id="PF12697"/>
    </source>
</evidence>
<protein>
    <submittedName>
        <fullName evidence="2">Alpha/beta fold hydrolase</fullName>
    </submittedName>
</protein>
<organism evidence="2 3">
    <name type="scientific">Corynebacterium sanguinis</name>
    <dbReference type="NCBI Taxonomy" id="2594913"/>
    <lineage>
        <taxon>Bacteria</taxon>
        <taxon>Bacillati</taxon>
        <taxon>Actinomycetota</taxon>
        <taxon>Actinomycetes</taxon>
        <taxon>Mycobacteriales</taxon>
        <taxon>Corynebacteriaceae</taxon>
        <taxon>Corynebacterium</taxon>
    </lineage>
</organism>
<proteinExistence type="predicted"/>
<sequence>MALFSHIPRVLPDPSTATSQSSGRVVVAVHGTLSEPFVFHPLSEALGERGVDLIAPTHGDRGTGAIDNSAEDVARTVLELPDTVTRVDIVGHSSGGLIALRSLDDERVRQRVSTLVGLGAAWRGTDHRAWYRPDWLVGPILGQSFTELEDVGEPAVPRGVDIVSLVSDADSVVPASSARLGRVVEISGVPHTQLPGCTTEVLRALGL</sequence>
<dbReference type="EMBL" id="RXIR01000009">
    <property type="protein sequence ID" value="TVS28773.1"/>
    <property type="molecule type" value="Genomic_DNA"/>
</dbReference>
<dbReference type="InterPro" id="IPR000073">
    <property type="entry name" value="AB_hydrolase_1"/>
</dbReference>
<evidence type="ECO:0000313" key="2">
    <source>
        <dbReference type="EMBL" id="TVS28773.1"/>
    </source>
</evidence>
<keyword evidence="2" id="KW-0378">Hydrolase</keyword>
<evidence type="ECO:0000313" key="3">
    <source>
        <dbReference type="Proteomes" id="UP000336646"/>
    </source>
</evidence>